<evidence type="ECO:0000256" key="3">
    <source>
        <dbReference type="SAM" id="Phobius"/>
    </source>
</evidence>
<evidence type="ECO:0000256" key="1">
    <source>
        <dbReference type="ARBA" id="ARBA00022614"/>
    </source>
</evidence>
<keyword evidence="3" id="KW-0812">Transmembrane</keyword>
<feature type="transmembrane region" description="Helical" evidence="3">
    <location>
        <begin position="1503"/>
        <end position="1523"/>
    </location>
</feature>
<dbReference type="GO" id="GO:0005634">
    <property type="term" value="C:nucleus"/>
    <property type="evidence" value="ECO:0007669"/>
    <property type="project" value="TreeGrafter"/>
</dbReference>
<dbReference type="GO" id="GO:0048471">
    <property type="term" value="C:perinuclear region of cytoplasm"/>
    <property type="evidence" value="ECO:0007669"/>
    <property type="project" value="TreeGrafter"/>
</dbReference>
<dbReference type="InterPro" id="IPR027038">
    <property type="entry name" value="RanGap"/>
</dbReference>
<dbReference type="GO" id="GO:0005829">
    <property type="term" value="C:cytosol"/>
    <property type="evidence" value="ECO:0007669"/>
    <property type="project" value="TreeGrafter"/>
</dbReference>
<name>A0A8S1NYV4_PARPR</name>
<keyword evidence="5" id="KW-1185">Reference proteome</keyword>
<proteinExistence type="predicted"/>
<feature type="transmembrane region" description="Helical" evidence="3">
    <location>
        <begin position="1327"/>
        <end position="1346"/>
    </location>
</feature>
<organism evidence="4 5">
    <name type="scientific">Paramecium primaurelia</name>
    <dbReference type="NCBI Taxonomy" id="5886"/>
    <lineage>
        <taxon>Eukaryota</taxon>
        <taxon>Sar</taxon>
        <taxon>Alveolata</taxon>
        <taxon>Ciliophora</taxon>
        <taxon>Intramacronucleata</taxon>
        <taxon>Oligohymenophorea</taxon>
        <taxon>Peniculida</taxon>
        <taxon>Parameciidae</taxon>
        <taxon>Paramecium</taxon>
    </lineage>
</organism>
<reference evidence="4" key="1">
    <citation type="submission" date="2021-01" db="EMBL/GenBank/DDBJ databases">
        <authorList>
            <consortium name="Genoscope - CEA"/>
            <person name="William W."/>
        </authorList>
    </citation>
    <scope>NUCLEOTIDE SEQUENCE</scope>
</reference>
<dbReference type="Proteomes" id="UP000688137">
    <property type="component" value="Unassembled WGS sequence"/>
</dbReference>
<dbReference type="SMART" id="SM00368">
    <property type="entry name" value="LRR_RI"/>
    <property type="match status" value="7"/>
</dbReference>
<feature type="transmembrane region" description="Helical" evidence="3">
    <location>
        <begin position="1422"/>
        <end position="1443"/>
    </location>
</feature>
<feature type="transmembrane region" description="Helical" evidence="3">
    <location>
        <begin position="1376"/>
        <end position="1392"/>
    </location>
</feature>
<sequence length="1674" mass="195657">MSFIPSSQLIHEQLSIHQSYQKQVEDMKKKNLAGSLWEIVKKMSRKKEKKDKWNENYFSEFSQNINFGALQCFSELCTELACNNKITEVNLSRCNINIYQSMELANLVQKNTNIQVLQLAGCNLNSFSLSCIFKSMIDHTGLTHLNLSNNKGFTKTSIDDFCKYVLKGKNPLFEINLSFCNLDNSSLSLILPNLKHLRSLKRFIISLVNLKSSESILALSSAINNYTGNKFLDYLDISWNWITNQGLELLNLALFMSVRHINIRSLNLEYNQLTQDCIVSLETILLKLNIEEINLSKNKLSEFQNQQVLNKKMSKIDLSYNRFEEIPQNFFLNVLSLNLSNNSIKTQGAYQISQVVSSKRVMWMELNLNNNEICTQGFISLIYALRENQRIISISVANNNIKGEGILVYIFNHEQLNLQYLDISYNYLRYDLVYALISMMKECQLKKLVLSKLRQDENDICSGREELIEIKCNNLRQLDFSQNTFMIQSILNSLSKQFNKIEYLNLNDCEINQTNLIDSLSSFLSNTQTLQTLLLARNNLGKMDEKNFKTLNDGFFKNNSIMYLDLSSNKLKIKLLSLIPGLSNCRYLKYLNISNNLIYETKNLIKDFAKLLDNINLQYLDISRNQIGGQTLLYARKKLQKQCRQFPQIKMQNQKLTADDLQIITQIISESYSIKRLELQDNDSLDQMNNIMLIGNNIKIESLSINKILFRYDSFRNLIRIIQENFRNIRFLEISNTLLFQEQLIELFKTIKLIKNLNVFILDYQSFQQKDDKIIDALYSCQNCFLNLKHFSVRKSTLTYSFYVFVSELLRKSQKLIELDLSGNVINKNDFQILCNGLFSNSSVQVLNLKNCRLTDESLIQLIPCLHDHSAIKDIDISQNEISLRFLLQINEIIRNYKTSIKTLKLQNIQIFWDVESIQNELSFINILKNLNHIDLSINYKQNENIIKVLDYFIKIKTLDNIQILTLNNCGIMDDQCQTLANFIKDNKIIREASFIQNNITSKGFKHIFDLILSNKSSLITLNIQKNYIDEQYFQDLTAADIIPLTYFQLLIIDGNNFKRHAQGISLILNRNPRLYIFNNWIDVTEIFAQQIINQYVLFASQLNLNKEVPHYLKQLIIRNTNLSDQFFIWFGSQYFKFPYLEIIDFRGSTKHMTSMSKMHMYIDIINEYLVNYNIQEVCFDQNQAYQLNQFDDGLFKYWLLNLKVFLQNKNQISLSKLEYYGNQIEKVKWGKIGKWLVHLINKSLNIIQSLNYDFRFSSSLHSFTRQSLTKIRIYLIIVSIIEIIKIFIGVGSLQMRMNFKDNLLKCQTTHNLCFQNDLHWGFMGEISIYVTIILAQTIATLFIAIKIRLIATPDYCIQTTEMIRFQRFKFPHKKELWLCILQLIIWFTYLLECRIIGSNMEILAFIKDSQMDIIMGLKNKIIMIISFMTSFLLLKAIFQIYITFKSLLLFISTARTDSANILQSLMLKVQSDHMLNIEYVINNFCPQSGIYIKGKLWNYKQIFQSIHGFVEFAILINLILLAKYRRDLLNEQRVSNMFTSSDVITIISYVFSSIKILMHLYFALLSRPPQLKVSDLNEALLLRRYQKLGNQLQIVKQKPNKEFYQSSLKSISKNSYQDFKFGSNLNSKGDISIVLQKNTINSVDKAIDYIEELIQLPMDPIKCKSMKSIRLNT</sequence>
<feature type="transmembrane region" description="Helical" evidence="3">
    <location>
        <begin position="1274"/>
        <end position="1294"/>
    </location>
</feature>
<dbReference type="GO" id="GO:0005096">
    <property type="term" value="F:GTPase activator activity"/>
    <property type="evidence" value="ECO:0007669"/>
    <property type="project" value="InterPro"/>
</dbReference>
<evidence type="ECO:0008006" key="6">
    <source>
        <dbReference type="Google" id="ProtNLM"/>
    </source>
</evidence>
<keyword evidence="3" id="KW-0472">Membrane</keyword>
<gene>
    <name evidence="4" type="ORF">PPRIM_AZ9-3.1.T0910061</name>
</gene>
<comment type="caution">
    <text evidence="4">The sequence shown here is derived from an EMBL/GenBank/DDBJ whole genome shotgun (WGS) entry which is preliminary data.</text>
</comment>
<protein>
    <recommendedName>
        <fullName evidence="6">Transmembrane protein</fullName>
    </recommendedName>
</protein>
<dbReference type="PANTHER" id="PTHR24113">
    <property type="entry name" value="RAN GTPASE-ACTIVATING PROTEIN 1"/>
    <property type="match status" value="1"/>
</dbReference>
<feature type="transmembrane region" description="Helical" evidence="3">
    <location>
        <begin position="1544"/>
        <end position="1565"/>
    </location>
</feature>
<keyword evidence="1" id="KW-0433">Leucine-rich repeat</keyword>
<evidence type="ECO:0000256" key="2">
    <source>
        <dbReference type="ARBA" id="ARBA00022737"/>
    </source>
</evidence>
<dbReference type="EMBL" id="CAJJDM010000094">
    <property type="protein sequence ID" value="CAD8092654.1"/>
    <property type="molecule type" value="Genomic_DNA"/>
</dbReference>
<keyword evidence="3" id="KW-1133">Transmembrane helix</keyword>
<evidence type="ECO:0000313" key="4">
    <source>
        <dbReference type="EMBL" id="CAD8092654.1"/>
    </source>
</evidence>
<dbReference type="GO" id="GO:0006913">
    <property type="term" value="P:nucleocytoplasmic transport"/>
    <property type="evidence" value="ECO:0007669"/>
    <property type="project" value="TreeGrafter"/>
</dbReference>
<evidence type="ECO:0000313" key="5">
    <source>
        <dbReference type="Proteomes" id="UP000688137"/>
    </source>
</evidence>
<dbReference type="GO" id="GO:0031267">
    <property type="term" value="F:small GTPase binding"/>
    <property type="evidence" value="ECO:0007669"/>
    <property type="project" value="TreeGrafter"/>
</dbReference>
<accession>A0A8S1NYV4</accession>
<dbReference type="PANTHER" id="PTHR24113:SF12">
    <property type="entry name" value="RAN GTPASE-ACTIVATING PROTEIN 1"/>
    <property type="match status" value="1"/>
</dbReference>
<keyword evidence="2" id="KW-0677">Repeat</keyword>